<dbReference type="Pfam" id="PF00343">
    <property type="entry name" value="Phosphorylase"/>
    <property type="match status" value="1"/>
</dbReference>
<keyword evidence="3" id="KW-1185">Reference proteome</keyword>
<dbReference type="Pfam" id="PF03662">
    <property type="entry name" value="Glyco_hydro_79n"/>
    <property type="match status" value="1"/>
</dbReference>
<dbReference type="GO" id="GO:0004566">
    <property type="term" value="F:beta-glucuronidase activity"/>
    <property type="evidence" value="ECO:0007669"/>
    <property type="project" value="TreeGrafter"/>
</dbReference>
<dbReference type="Proteomes" id="UP000245207">
    <property type="component" value="Unassembled WGS sequence"/>
</dbReference>
<evidence type="ECO:0000256" key="1">
    <source>
        <dbReference type="ARBA" id="ARBA00006047"/>
    </source>
</evidence>
<comment type="similarity">
    <text evidence="1">Belongs to the glycogen phosphorylase family.</text>
</comment>
<dbReference type="InterPro" id="IPR000811">
    <property type="entry name" value="Glyco_trans_35"/>
</dbReference>
<reference evidence="2 3" key="1">
    <citation type="journal article" date="2018" name="Mol. Plant">
        <title>The genome of Artemisia annua provides insight into the evolution of Asteraceae family and artemisinin biosynthesis.</title>
        <authorList>
            <person name="Shen Q."/>
            <person name="Zhang L."/>
            <person name="Liao Z."/>
            <person name="Wang S."/>
            <person name="Yan T."/>
            <person name="Shi P."/>
            <person name="Liu M."/>
            <person name="Fu X."/>
            <person name="Pan Q."/>
            <person name="Wang Y."/>
            <person name="Lv Z."/>
            <person name="Lu X."/>
            <person name="Zhang F."/>
            <person name="Jiang W."/>
            <person name="Ma Y."/>
            <person name="Chen M."/>
            <person name="Hao X."/>
            <person name="Li L."/>
            <person name="Tang Y."/>
            <person name="Lv G."/>
            <person name="Zhou Y."/>
            <person name="Sun X."/>
            <person name="Brodelius P.E."/>
            <person name="Rose J.K.C."/>
            <person name="Tang K."/>
        </authorList>
    </citation>
    <scope>NUCLEOTIDE SEQUENCE [LARGE SCALE GENOMIC DNA]</scope>
    <source>
        <strain evidence="3">cv. Huhao1</strain>
        <tissue evidence="2">Leaf</tissue>
    </source>
</reference>
<dbReference type="Gene3D" id="3.40.50.2000">
    <property type="entry name" value="Glycogen Phosphorylase B"/>
    <property type="match status" value="1"/>
</dbReference>
<dbReference type="PANTHER" id="PTHR14363">
    <property type="entry name" value="HEPARANASE-RELATED"/>
    <property type="match status" value="1"/>
</dbReference>
<dbReference type="PANTHER" id="PTHR14363:SF17">
    <property type="entry name" value="HEPARANASE-LIKE PROTEIN 3"/>
    <property type="match status" value="1"/>
</dbReference>
<sequence length="564" mass="64501">MSYSWFSFDCSKGHDLTTDDEFPEKVAVQINDTHPTLCIPELLRILIDYKALYHVGTHSAIRQSEDDYRRHSDDSLHVTCLMLDTMSPNLQEIFMDVDAYHMMVWGASVSAHVMKMKRYIDHCQRVAYTIAKELATDIILNSLIKDYKEFVINFDLSNMGLPFFELHEMLIDFEQSLSLNTKHKEVVVIRQGRENKILDKGEKLFVFDYMPHGSLASFLHGYCYRTGWARYQGYGVYDKSEAKLEPLCQIMALIARVQHLFIVEFIEAWVEKLASISASQYACDTKTLIDMLRIVYNSTKPKPLIIAPGGFFDSTWFREYINKTSKTLSVISHHIYSLGSGVDKNLTATILSYLDGSVIVSSNLNAHSTDLQLQRMLASGKGHKRQTLESRTINAYATTFNAYRTNADHNTNGIIFVFYNCTFLAPVNGDKGSIYSLHGHQEDTRVFTLCQKISKFATHQDLIQHCACIMMCMEAYMKTVDDKMNGSGHVTKWHLRRVMNKHRIMMVDIEALGNRGVAVDSLEALRKTYNRHKSMLEIMTDLLAQARSGVREEEGNAVKMNENN</sequence>
<keyword evidence="2" id="KW-0378">Hydrolase</keyword>
<dbReference type="GO" id="GO:0016020">
    <property type="term" value="C:membrane"/>
    <property type="evidence" value="ECO:0007669"/>
    <property type="project" value="InterPro"/>
</dbReference>
<dbReference type="AlphaFoldDB" id="A0A2U1N061"/>
<dbReference type="InterPro" id="IPR005199">
    <property type="entry name" value="Glyco_hydro_79"/>
</dbReference>
<accession>A0A2U1N061</accession>
<dbReference type="GO" id="GO:0005975">
    <property type="term" value="P:carbohydrate metabolic process"/>
    <property type="evidence" value="ECO:0007669"/>
    <property type="project" value="InterPro"/>
</dbReference>
<dbReference type="SUPFAM" id="SSF53756">
    <property type="entry name" value="UDP-Glycosyltransferase/glycogen phosphorylase"/>
    <property type="match status" value="1"/>
</dbReference>
<dbReference type="GO" id="GO:0008184">
    <property type="term" value="F:glycogen phosphorylase activity"/>
    <property type="evidence" value="ECO:0007669"/>
    <property type="project" value="InterPro"/>
</dbReference>
<evidence type="ECO:0000313" key="3">
    <source>
        <dbReference type="Proteomes" id="UP000245207"/>
    </source>
</evidence>
<comment type="caution">
    <text evidence="2">The sequence shown here is derived from an EMBL/GenBank/DDBJ whole genome shotgun (WGS) entry which is preliminary data.</text>
</comment>
<protein>
    <submittedName>
        <fullName evidence="2">Glycoside hydrolase, family 79</fullName>
    </submittedName>
</protein>
<dbReference type="OrthoDB" id="1422334at2759"/>
<dbReference type="GO" id="GO:0009505">
    <property type="term" value="C:plant-type cell wall"/>
    <property type="evidence" value="ECO:0007669"/>
    <property type="project" value="TreeGrafter"/>
</dbReference>
<dbReference type="EMBL" id="PKPP01003941">
    <property type="protein sequence ID" value="PWA66900.1"/>
    <property type="molecule type" value="Genomic_DNA"/>
</dbReference>
<gene>
    <name evidence="2" type="ORF">CTI12_AA317450</name>
</gene>
<organism evidence="2 3">
    <name type="scientific">Artemisia annua</name>
    <name type="common">Sweet wormwood</name>
    <dbReference type="NCBI Taxonomy" id="35608"/>
    <lineage>
        <taxon>Eukaryota</taxon>
        <taxon>Viridiplantae</taxon>
        <taxon>Streptophyta</taxon>
        <taxon>Embryophyta</taxon>
        <taxon>Tracheophyta</taxon>
        <taxon>Spermatophyta</taxon>
        <taxon>Magnoliopsida</taxon>
        <taxon>eudicotyledons</taxon>
        <taxon>Gunneridae</taxon>
        <taxon>Pentapetalae</taxon>
        <taxon>asterids</taxon>
        <taxon>campanulids</taxon>
        <taxon>Asterales</taxon>
        <taxon>Asteraceae</taxon>
        <taxon>Asteroideae</taxon>
        <taxon>Anthemideae</taxon>
        <taxon>Artemisiinae</taxon>
        <taxon>Artemisia</taxon>
    </lineage>
</organism>
<dbReference type="Gene3D" id="3.20.20.80">
    <property type="entry name" value="Glycosidases"/>
    <property type="match status" value="1"/>
</dbReference>
<proteinExistence type="inferred from homology"/>
<evidence type="ECO:0000313" key="2">
    <source>
        <dbReference type="EMBL" id="PWA66900.1"/>
    </source>
</evidence>
<name>A0A2U1N061_ARTAN</name>